<dbReference type="EMBL" id="LDYG01000017">
    <property type="protein sequence ID" value="KUP08107.1"/>
    <property type="molecule type" value="Genomic_DNA"/>
</dbReference>
<protein>
    <submittedName>
        <fullName evidence="2">Membrane protein</fullName>
    </submittedName>
</protein>
<organism evidence="2 3">
    <name type="scientific">Bacillus coahuilensis p1.1.43</name>
    <dbReference type="NCBI Taxonomy" id="1150625"/>
    <lineage>
        <taxon>Bacteria</taxon>
        <taxon>Bacillati</taxon>
        <taxon>Bacillota</taxon>
        <taxon>Bacilli</taxon>
        <taxon>Bacillales</taxon>
        <taxon>Bacillaceae</taxon>
        <taxon>Bacillus</taxon>
    </lineage>
</organism>
<dbReference type="AlphaFoldDB" id="A0A147KB57"/>
<dbReference type="Proteomes" id="UP000074108">
    <property type="component" value="Unassembled WGS sequence"/>
</dbReference>
<reference evidence="2 3" key="1">
    <citation type="journal article" date="2016" name="Front. Microbiol.">
        <title>Microevolution Analysis of Bacillus coahuilensis Unveils Differences in Phosphorus Acquisition Strategies and Their Regulation.</title>
        <authorList>
            <person name="Gomez-Lunar Z."/>
            <person name="Hernandez-Gonzalez I."/>
            <person name="Rodriguez-Torres M.D."/>
            <person name="Souza V."/>
            <person name="Olmedo-Alvarez G."/>
        </authorList>
    </citation>
    <scope>NUCLEOTIDE SEQUENCE [LARGE SCALE GENOMIC DNA]</scope>
    <source>
        <strain evidence="3">p1.1.43</strain>
    </source>
</reference>
<keyword evidence="1" id="KW-0812">Transmembrane</keyword>
<evidence type="ECO:0000313" key="3">
    <source>
        <dbReference type="Proteomes" id="UP000074108"/>
    </source>
</evidence>
<accession>A0A147KB57</accession>
<proteinExistence type="predicted"/>
<keyword evidence="3" id="KW-1185">Reference proteome</keyword>
<sequence length="154" mass="17871">MRVRQNIFISALTLGLFAWAMVEMYDAFTQFANVVKSSTQTFMIEINLIPLVAFIIIGGILSYISCSKKQNKFWSKSLLLPPELEETDEREKQITSLACRASYISMWYSFPIVTALLVLYPFIIDQVPYYPILLFLLLPLTQMISYLVSWKKNY</sequence>
<feature type="transmembrane region" description="Helical" evidence="1">
    <location>
        <begin position="129"/>
        <end position="148"/>
    </location>
</feature>
<keyword evidence="1" id="KW-1133">Transmembrane helix</keyword>
<keyword evidence="1" id="KW-0472">Membrane</keyword>
<dbReference type="PATRIC" id="fig|1150625.3.peg.701"/>
<dbReference type="OrthoDB" id="2988123at2"/>
<comment type="caution">
    <text evidence="2">The sequence shown here is derived from an EMBL/GenBank/DDBJ whole genome shotgun (WGS) entry which is preliminary data.</text>
</comment>
<feature type="transmembrane region" description="Helical" evidence="1">
    <location>
        <begin position="48"/>
        <end position="66"/>
    </location>
</feature>
<gene>
    <name evidence="2" type="ORF">Q75_03350</name>
</gene>
<name>A0A147KB57_9BACI</name>
<feature type="transmembrane region" description="Helical" evidence="1">
    <location>
        <begin position="101"/>
        <end position="123"/>
    </location>
</feature>
<dbReference type="RefSeq" id="WP_010175865.1">
    <property type="nucleotide sequence ID" value="NZ_LDYG01000017.1"/>
</dbReference>
<evidence type="ECO:0000256" key="1">
    <source>
        <dbReference type="SAM" id="Phobius"/>
    </source>
</evidence>
<evidence type="ECO:0000313" key="2">
    <source>
        <dbReference type="EMBL" id="KUP08107.1"/>
    </source>
</evidence>